<organism evidence="1 2">
    <name type="scientific">Trifolium medium</name>
    <dbReference type="NCBI Taxonomy" id="97028"/>
    <lineage>
        <taxon>Eukaryota</taxon>
        <taxon>Viridiplantae</taxon>
        <taxon>Streptophyta</taxon>
        <taxon>Embryophyta</taxon>
        <taxon>Tracheophyta</taxon>
        <taxon>Spermatophyta</taxon>
        <taxon>Magnoliopsida</taxon>
        <taxon>eudicotyledons</taxon>
        <taxon>Gunneridae</taxon>
        <taxon>Pentapetalae</taxon>
        <taxon>rosids</taxon>
        <taxon>fabids</taxon>
        <taxon>Fabales</taxon>
        <taxon>Fabaceae</taxon>
        <taxon>Papilionoideae</taxon>
        <taxon>50 kb inversion clade</taxon>
        <taxon>NPAAA clade</taxon>
        <taxon>Hologalegina</taxon>
        <taxon>IRL clade</taxon>
        <taxon>Trifolieae</taxon>
        <taxon>Trifolium</taxon>
    </lineage>
</organism>
<dbReference type="Proteomes" id="UP000265520">
    <property type="component" value="Unassembled WGS sequence"/>
</dbReference>
<evidence type="ECO:0000313" key="2">
    <source>
        <dbReference type="Proteomes" id="UP000265520"/>
    </source>
</evidence>
<name>A0A392PJK9_9FABA</name>
<proteinExistence type="predicted"/>
<reference evidence="1 2" key="1">
    <citation type="journal article" date="2018" name="Front. Plant Sci.">
        <title>Red Clover (Trifolium pratense) and Zigzag Clover (T. medium) - A Picture of Genomic Similarities and Differences.</title>
        <authorList>
            <person name="Dluhosova J."/>
            <person name="Istvanek J."/>
            <person name="Nedelnik J."/>
            <person name="Repkova J."/>
        </authorList>
    </citation>
    <scope>NUCLEOTIDE SEQUENCE [LARGE SCALE GENOMIC DNA]</scope>
    <source>
        <strain evidence="2">cv. 10/8</strain>
        <tissue evidence="1">Leaf</tissue>
    </source>
</reference>
<comment type="caution">
    <text evidence="1">The sequence shown here is derived from an EMBL/GenBank/DDBJ whole genome shotgun (WGS) entry which is preliminary data.</text>
</comment>
<keyword evidence="2" id="KW-1185">Reference proteome</keyword>
<accession>A0A392PJK9</accession>
<sequence>YLEAKILMSMPGQGFCEAICKLIFSGNMLNPNLIIADMISDKMNVYSNVFHATMEDRIDGETQMLELFIRLPWMILQ</sequence>
<protein>
    <submittedName>
        <fullName evidence="1">Uncharacterized protein</fullName>
    </submittedName>
</protein>
<dbReference type="AlphaFoldDB" id="A0A392PJK9"/>
<dbReference type="EMBL" id="LXQA010083451">
    <property type="protein sequence ID" value="MCI12258.1"/>
    <property type="molecule type" value="Genomic_DNA"/>
</dbReference>
<feature type="non-terminal residue" evidence="1">
    <location>
        <position position="1"/>
    </location>
</feature>
<evidence type="ECO:0000313" key="1">
    <source>
        <dbReference type="EMBL" id="MCI12258.1"/>
    </source>
</evidence>